<dbReference type="Gene3D" id="6.10.140.1020">
    <property type="match status" value="1"/>
</dbReference>
<dbReference type="PANTHER" id="PTHR28643:SF1">
    <property type="entry name" value="SWI5-DEPENDENT RECOMBINATION DNA REPAIR PROTEIN 1 HOMOLOG"/>
    <property type="match status" value="1"/>
</dbReference>
<keyword evidence="4" id="KW-0227">DNA damage</keyword>
<dbReference type="PANTHER" id="PTHR28643">
    <property type="entry name" value="SWI5-DEPENDENT RECOMBINATION DNA REPAIR PROTEIN 1 HOMOLOG"/>
    <property type="match status" value="1"/>
</dbReference>
<gene>
    <name evidence="11" type="ORF">LCOR_03153.1</name>
</gene>
<keyword evidence="5" id="KW-0805">Transcription regulation</keyword>
<evidence type="ECO:0000256" key="6">
    <source>
        <dbReference type="ARBA" id="ARBA00023054"/>
    </source>
</evidence>
<dbReference type="GO" id="GO:0000724">
    <property type="term" value="P:double-strand break repair via homologous recombination"/>
    <property type="evidence" value="ECO:0007669"/>
    <property type="project" value="InterPro"/>
</dbReference>
<name>A0A068RRL2_9FUNG</name>
<reference evidence="11" key="1">
    <citation type="submission" date="2013-08" db="EMBL/GenBank/DDBJ databases">
        <title>Gene expansion shapes genome architecture in the human pathogen Lichtheimia corymbifera: an evolutionary genomics analysis in the ancient terrestrial Mucorales (Mucoromycotina).</title>
        <authorList>
            <person name="Schwartze V.U."/>
            <person name="Winter S."/>
            <person name="Shelest E."/>
            <person name="Marcet-Houben M."/>
            <person name="Horn F."/>
            <person name="Wehner S."/>
            <person name="Hoffmann K."/>
            <person name="Riege K."/>
            <person name="Sammeth M."/>
            <person name="Nowrousian M."/>
            <person name="Valiante V."/>
            <person name="Linde J."/>
            <person name="Jacobsen I.D."/>
            <person name="Marz M."/>
            <person name="Brakhage A.A."/>
            <person name="Gabaldon T."/>
            <person name="Bocker S."/>
            <person name="Voigt K."/>
        </authorList>
    </citation>
    <scope>NUCLEOTIDE SEQUENCE [LARGE SCALE GENOMIC DNA]</scope>
    <source>
        <strain evidence="11">FSU 9682</strain>
    </source>
</reference>
<comment type="caution">
    <text evidence="11">The sequence shown here is derived from an EMBL/GenBank/DDBJ whole genome shotgun (WGS) entry which is preliminary data.</text>
</comment>
<comment type="similarity">
    <text evidence="2">Belongs to the SFR1/MEI5 family.</text>
</comment>
<evidence type="ECO:0000313" key="11">
    <source>
        <dbReference type="EMBL" id="CDH51566.1"/>
    </source>
</evidence>
<evidence type="ECO:0000256" key="5">
    <source>
        <dbReference type="ARBA" id="ARBA00023015"/>
    </source>
</evidence>
<evidence type="ECO:0000256" key="8">
    <source>
        <dbReference type="ARBA" id="ARBA00023204"/>
    </source>
</evidence>
<dbReference type="AlphaFoldDB" id="A0A068RRL2"/>
<keyword evidence="7" id="KW-0804">Transcription</keyword>
<protein>
    <recommendedName>
        <fullName evidence="3">Swi5-dependent recombination DNA repair protein 1 homolog</fullName>
    </recommendedName>
    <alternativeName>
        <fullName evidence="10">Meiosis protein 5 homolog</fullName>
    </alternativeName>
</protein>
<evidence type="ECO:0000256" key="3">
    <source>
        <dbReference type="ARBA" id="ARBA00014688"/>
    </source>
</evidence>
<dbReference type="Proteomes" id="UP000027586">
    <property type="component" value="Unassembled WGS sequence"/>
</dbReference>
<dbReference type="InterPro" id="IPR018468">
    <property type="entry name" value="SFR1/Mei5"/>
</dbReference>
<dbReference type="EMBL" id="CBTN010000010">
    <property type="protein sequence ID" value="CDH51566.1"/>
    <property type="molecule type" value="Genomic_DNA"/>
</dbReference>
<dbReference type="InterPro" id="IPR042429">
    <property type="entry name" value="SFR1"/>
</dbReference>
<dbReference type="GO" id="GO:0003713">
    <property type="term" value="F:transcription coactivator activity"/>
    <property type="evidence" value="ECO:0007669"/>
    <property type="project" value="InterPro"/>
</dbReference>
<organism evidence="11 12">
    <name type="scientific">Lichtheimia corymbifera JMRC:FSU:9682</name>
    <dbReference type="NCBI Taxonomy" id="1263082"/>
    <lineage>
        <taxon>Eukaryota</taxon>
        <taxon>Fungi</taxon>
        <taxon>Fungi incertae sedis</taxon>
        <taxon>Mucoromycota</taxon>
        <taxon>Mucoromycotina</taxon>
        <taxon>Mucoromycetes</taxon>
        <taxon>Mucorales</taxon>
        <taxon>Lichtheimiaceae</taxon>
        <taxon>Lichtheimia</taxon>
    </lineage>
</organism>
<dbReference type="VEuPathDB" id="FungiDB:LCOR_03153.1"/>
<evidence type="ECO:0000256" key="4">
    <source>
        <dbReference type="ARBA" id="ARBA00022763"/>
    </source>
</evidence>
<evidence type="ECO:0000256" key="7">
    <source>
        <dbReference type="ARBA" id="ARBA00023163"/>
    </source>
</evidence>
<evidence type="ECO:0000256" key="9">
    <source>
        <dbReference type="ARBA" id="ARBA00023242"/>
    </source>
</evidence>
<keyword evidence="9" id="KW-0539">Nucleus</keyword>
<dbReference type="OrthoDB" id="2256337at2759"/>
<proteinExistence type="inferred from homology"/>
<dbReference type="GO" id="GO:0032798">
    <property type="term" value="C:Swi5-Sfr1 complex"/>
    <property type="evidence" value="ECO:0007669"/>
    <property type="project" value="InterPro"/>
</dbReference>
<keyword evidence="6" id="KW-0175">Coiled coil</keyword>
<accession>A0A068RRL2</accession>
<dbReference type="Pfam" id="PF10376">
    <property type="entry name" value="Mei5"/>
    <property type="match status" value="1"/>
</dbReference>
<evidence type="ECO:0000256" key="2">
    <source>
        <dbReference type="ARBA" id="ARBA00008729"/>
    </source>
</evidence>
<evidence type="ECO:0000256" key="1">
    <source>
        <dbReference type="ARBA" id="ARBA00004123"/>
    </source>
</evidence>
<sequence length="143" mass="16906">MNHQASTTVGSIKRPKLTQEEQALQKEWKKYDDMIQQIKQAKCYLDKGGPEELEQLITKWRTIAQKVAEELLGVFNEQKELFTVETSWDYWGDEESIFMEENTDLDEHEKPDEEDDPMVQMLTRLKINPEVIHYSAETNSFYD</sequence>
<evidence type="ECO:0000256" key="10">
    <source>
        <dbReference type="ARBA" id="ARBA00033234"/>
    </source>
</evidence>
<comment type="subcellular location">
    <subcellularLocation>
        <location evidence="1">Nucleus</location>
    </subcellularLocation>
</comment>
<keyword evidence="8" id="KW-0234">DNA repair</keyword>
<keyword evidence="12" id="KW-1185">Reference proteome</keyword>
<evidence type="ECO:0000313" key="12">
    <source>
        <dbReference type="Proteomes" id="UP000027586"/>
    </source>
</evidence>